<evidence type="ECO:0000256" key="1">
    <source>
        <dbReference type="SAM" id="Phobius"/>
    </source>
</evidence>
<evidence type="ECO:0000313" key="3">
    <source>
        <dbReference type="Proteomes" id="UP001595530"/>
    </source>
</evidence>
<keyword evidence="3" id="KW-1185">Reference proteome</keyword>
<proteinExistence type="predicted"/>
<feature type="transmembrane region" description="Helical" evidence="1">
    <location>
        <begin position="6"/>
        <end position="25"/>
    </location>
</feature>
<keyword evidence="1" id="KW-0472">Membrane</keyword>
<evidence type="ECO:0000313" key="2">
    <source>
        <dbReference type="EMBL" id="MFC3110414.1"/>
    </source>
</evidence>
<organism evidence="2 3">
    <name type="scientific">Undibacterium arcticum</name>
    <dbReference type="NCBI Taxonomy" id="1762892"/>
    <lineage>
        <taxon>Bacteria</taxon>
        <taxon>Pseudomonadati</taxon>
        <taxon>Pseudomonadota</taxon>
        <taxon>Betaproteobacteria</taxon>
        <taxon>Burkholderiales</taxon>
        <taxon>Oxalobacteraceae</taxon>
        <taxon>Undibacterium</taxon>
    </lineage>
</organism>
<dbReference type="Proteomes" id="UP001595530">
    <property type="component" value="Unassembled WGS sequence"/>
</dbReference>
<dbReference type="EMBL" id="JBHRTP010000078">
    <property type="protein sequence ID" value="MFC3110414.1"/>
    <property type="molecule type" value="Genomic_DNA"/>
</dbReference>
<comment type="caution">
    <text evidence="2">The sequence shown here is derived from an EMBL/GenBank/DDBJ whole genome shotgun (WGS) entry which is preliminary data.</text>
</comment>
<name>A0ABV7F895_9BURK</name>
<accession>A0ABV7F895</accession>
<sequence length="79" mass="8731">MSGIAGVMGVQMAGFGGLMAVWHCLSENQNKSIKWRDLRCQETGFCIAIGHHWSGCECTGIARESAVLLLLYYWILPLT</sequence>
<keyword evidence="1" id="KW-0812">Transmembrane</keyword>
<keyword evidence="1" id="KW-1133">Transmembrane helix</keyword>
<protein>
    <submittedName>
        <fullName evidence="2">Uncharacterized protein</fullName>
    </submittedName>
</protein>
<dbReference type="RefSeq" id="WP_390332777.1">
    <property type="nucleotide sequence ID" value="NZ_JBHRTP010000078.1"/>
</dbReference>
<reference evidence="3" key="1">
    <citation type="journal article" date="2019" name="Int. J. Syst. Evol. Microbiol.">
        <title>The Global Catalogue of Microorganisms (GCM) 10K type strain sequencing project: providing services to taxonomists for standard genome sequencing and annotation.</title>
        <authorList>
            <consortium name="The Broad Institute Genomics Platform"/>
            <consortium name="The Broad Institute Genome Sequencing Center for Infectious Disease"/>
            <person name="Wu L."/>
            <person name="Ma J."/>
        </authorList>
    </citation>
    <scope>NUCLEOTIDE SEQUENCE [LARGE SCALE GENOMIC DNA]</scope>
    <source>
        <strain evidence="3">KCTC 42986</strain>
    </source>
</reference>
<gene>
    <name evidence="2" type="ORF">ACFOFO_21015</name>
</gene>